<name>A0ABD3VZB5_SINWO</name>
<proteinExistence type="predicted"/>
<evidence type="ECO:0000313" key="2">
    <source>
        <dbReference type="EMBL" id="KAL3866974.1"/>
    </source>
</evidence>
<evidence type="ECO:0000313" key="3">
    <source>
        <dbReference type="Proteomes" id="UP001634394"/>
    </source>
</evidence>
<protein>
    <submittedName>
        <fullName evidence="2">Uncharacterized protein</fullName>
    </submittedName>
</protein>
<comment type="caution">
    <text evidence="2">The sequence shown here is derived from an EMBL/GenBank/DDBJ whole genome shotgun (WGS) entry which is preliminary data.</text>
</comment>
<gene>
    <name evidence="2" type="ORF">ACJMK2_044217</name>
</gene>
<feature type="compositionally biased region" description="Basic and acidic residues" evidence="1">
    <location>
        <begin position="7"/>
        <end position="16"/>
    </location>
</feature>
<organism evidence="2 3">
    <name type="scientific">Sinanodonta woodiana</name>
    <name type="common">Chinese pond mussel</name>
    <name type="synonym">Anodonta woodiana</name>
    <dbReference type="NCBI Taxonomy" id="1069815"/>
    <lineage>
        <taxon>Eukaryota</taxon>
        <taxon>Metazoa</taxon>
        <taxon>Spiralia</taxon>
        <taxon>Lophotrochozoa</taxon>
        <taxon>Mollusca</taxon>
        <taxon>Bivalvia</taxon>
        <taxon>Autobranchia</taxon>
        <taxon>Heteroconchia</taxon>
        <taxon>Palaeoheterodonta</taxon>
        <taxon>Unionida</taxon>
        <taxon>Unionoidea</taxon>
        <taxon>Unionidae</taxon>
        <taxon>Unioninae</taxon>
        <taxon>Sinanodonta</taxon>
    </lineage>
</organism>
<reference evidence="2 3" key="1">
    <citation type="submission" date="2024-11" db="EMBL/GenBank/DDBJ databases">
        <title>Chromosome-level genome assembly of the freshwater bivalve Anodonta woodiana.</title>
        <authorList>
            <person name="Chen X."/>
        </authorList>
    </citation>
    <scope>NUCLEOTIDE SEQUENCE [LARGE SCALE GENOMIC DNA]</scope>
    <source>
        <strain evidence="2">MN2024</strain>
        <tissue evidence="2">Gills</tissue>
    </source>
</reference>
<dbReference type="Proteomes" id="UP001634394">
    <property type="component" value="Unassembled WGS sequence"/>
</dbReference>
<sequence length="160" mass="18543">MDDELGLDDRNSGDEKSDFEEDLITTQTEKNIYLQIDSKFGTLDRDDFKKKMCLELDAQNLKDIRLSLHDLAKLEKSNYPVARIVERTVRCDSAPLEERLAEDIFILYHFLAGDNLSELKTLASRQKQRIGMHDSIICATRVSKRKEPNSHSDQRQNKNK</sequence>
<keyword evidence="3" id="KW-1185">Reference proteome</keyword>
<dbReference type="AlphaFoldDB" id="A0ABD3VZB5"/>
<dbReference type="EMBL" id="JBJQND010000009">
    <property type="protein sequence ID" value="KAL3866974.1"/>
    <property type="molecule type" value="Genomic_DNA"/>
</dbReference>
<accession>A0ABD3VZB5</accession>
<evidence type="ECO:0000256" key="1">
    <source>
        <dbReference type="SAM" id="MobiDB-lite"/>
    </source>
</evidence>
<feature type="region of interest" description="Disordered" evidence="1">
    <location>
        <begin position="1"/>
        <end position="20"/>
    </location>
</feature>